<dbReference type="Pfam" id="PF03771">
    <property type="entry name" value="SPDY"/>
    <property type="match status" value="2"/>
</dbReference>
<evidence type="ECO:0000256" key="1">
    <source>
        <dbReference type="SAM" id="MobiDB-lite"/>
    </source>
</evidence>
<feature type="compositionally biased region" description="Low complexity" evidence="1">
    <location>
        <begin position="255"/>
        <end position="264"/>
    </location>
</feature>
<feature type="domain" description="DUF317" evidence="2">
    <location>
        <begin position="60"/>
        <end position="118"/>
    </location>
</feature>
<dbReference type="RefSeq" id="WP_152168874.1">
    <property type="nucleotide sequence ID" value="NZ_CP045096.1"/>
</dbReference>
<dbReference type="InterPro" id="IPR005523">
    <property type="entry name" value="DUF317_SPDY"/>
</dbReference>
<proteinExistence type="predicted"/>
<dbReference type="KEGG" id="sphv:F9278_15600"/>
<sequence length="275" mass="30513">MALSERQLAAYADKHAGRIPFDTSPRHLAGPGDARHVTHGLAAAGWSAVSDPLSAEIVLHSPDLRHRLQFDPQSTTSAWWRLRAEPTDTEPGWYAEFGELVPAEVLAGFTDALVVPPPQQPDPWHPVTAAGWHRDSDGTARSPDSMCHIELRPLSEFRDLPSWHVETREPGHGEFHGPRIWHAYFDEHTPAHLVESFLTALADRSPLQRGMYDRTGHYSAVQKPSALRPQQVVDAHTTRIDSLRARARSTRRQQTKPATAPAPANLGPAQPTARR</sequence>
<feature type="compositionally biased region" description="Basic residues" evidence="1">
    <location>
        <begin position="245"/>
        <end position="254"/>
    </location>
</feature>
<dbReference type="Proteomes" id="UP000327294">
    <property type="component" value="Chromosome"/>
</dbReference>
<evidence type="ECO:0000313" key="4">
    <source>
        <dbReference type="Proteomes" id="UP000327294"/>
    </source>
</evidence>
<evidence type="ECO:0000259" key="2">
    <source>
        <dbReference type="Pfam" id="PF03771"/>
    </source>
</evidence>
<dbReference type="EMBL" id="CP045096">
    <property type="protein sequence ID" value="QFQ97396.1"/>
    <property type="molecule type" value="Genomic_DNA"/>
</dbReference>
<feature type="region of interest" description="Disordered" evidence="1">
    <location>
        <begin position="242"/>
        <end position="275"/>
    </location>
</feature>
<dbReference type="AlphaFoldDB" id="A0A5P8K2Y9"/>
<keyword evidence="4" id="KW-1185">Reference proteome</keyword>
<protein>
    <submittedName>
        <fullName evidence="3">DUF317 domain-containing protein</fullName>
    </submittedName>
</protein>
<accession>A0A5P8K2Y9</accession>
<feature type="domain" description="DUF317" evidence="2">
    <location>
        <begin position="142"/>
        <end position="206"/>
    </location>
</feature>
<evidence type="ECO:0000313" key="3">
    <source>
        <dbReference type="EMBL" id="QFQ97396.1"/>
    </source>
</evidence>
<gene>
    <name evidence="3" type="ORF">F9278_15600</name>
</gene>
<name>A0A5P8K2Y9_9ACTN</name>
<reference evidence="3 4" key="1">
    <citation type="submission" date="2019-10" db="EMBL/GenBank/DDBJ databases">
        <title>Streptomyces sp. strain GY16 isolated from leaves of Broussonetia papyrifera.</title>
        <authorList>
            <person name="Mo P."/>
        </authorList>
    </citation>
    <scope>NUCLEOTIDE SEQUENCE [LARGE SCALE GENOMIC DNA]</scope>
    <source>
        <strain evidence="3 4">GY16</strain>
    </source>
</reference>
<organism evidence="3 4">
    <name type="scientific">Streptomyces phaeolivaceus</name>
    <dbReference type="NCBI Taxonomy" id="2653200"/>
    <lineage>
        <taxon>Bacteria</taxon>
        <taxon>Bacillati</taxon>
        <taxon>Actinomycetota</taxon>
        <taxon>Actinomycetes</taxon>
        <taxon>Kitasatosporales</taxon>
        <taxon>Streptomycetaceae</taxon>
        <taxon>Streptomyces</taxon>
    </lineage>
</organism>